<keyword evidence="10 13" id="KW-0695">RNA-directed DNA polymerase</keyword>
<evidence type="ECO:0000313" key="17">
    <source>
        <dbReference type="Proteomes" id="UP000664132"/>
    </source>
</evidence>
<dbReference type="Gene3D" id="1.10.357.90">
    <property type="match status" value="1"/>
</dbReference>
<protein>
    <recommendedName>
        <fullName evidence="3 13">Telomerase reverse transcriptase</fullName>
        <ecNumber evidence="2 13">2.7.7.49</ecNumber>
    </recommendedName>
    <alternativeName>
        <fullName evidence="13">Telomerase catalytic subunit</fullName>
    </alternativeName>
</protein>
<dbReference type="SUPFAM" id="SSF56672">
    <property type="entry name" value="DNA/RNA polymerases"/>
    <property type="match status" value="1"/>
</dbReference>
<comment type="function">
    <text evidence="13">Telomerase is a ribonucleoprotein enzyme essential for the replication of chromosome termini in most eukaryotes. It elongates telomeres. It is a reverse transcriptase that adds simple sequence repeats to chromosome ends by copying a template sequence within the RNA component of the enzyme.</text>
</comment>
<dbReference type="PRINTS" id="PR01365">
    <property type="entry name" value="TELOMERASERT"/>
</dbReference>
<keyword evidence="7 13" id="KW-0479">Metal-binding</keyword>
<evidence type="ECO:0000256" key="6">
    <source>
        <dbReference type="ARBA" id="ARBA00022695"/>
    </source>
</evidence>
<dbReference type="Gene3D" id="3.30.70.2630">
    <property type="match status" value="1"/>
</dbReference>
<comment type="catalytic activity">
    <reaction evidence="12 13">
        <text>DNA(n) + a 2'-deoxyribonucleoside 5'-triphosphate = DNA(n+1) + diphosphate</text>
        <dbReference type="Rhea" id="RHEA:22508"/>
        <dbReference type="Rhea" id="RHEA-COMP:17339"/>
        <dbReference type="Rhea" id="RHEA-COMP:17340"/>
        <dbReference type="ChEBI" id="CHEBI:33019"/>
        <dbReference type="ChEBI" id="CHEBI:61560"/>
        <dbReference type="ChEBI" id="CHEBI:173112"/>
        <dbReference type="EC" id="2.7.7.49"/>
    </reaction>
</comment>
<evidence type="ECO:0000259" key="15">
    <source>
        <dbReference type="PROSITE" id="PS50878"/>
    </source>
</evidence>
<dbReference type="GO" id="GO:0046872">
    <property type="term" value="F:metal ion binding"/>
    <property type="evidence" value="ECO:0007669"/>
    <property type="project" value="UniProtKB-KW"/>
</dbReference>
<evidence type="ECO:0000256" key="14">
    <source>
        <dbReference type="SAM" id="MobiDB-lite"/>
    </source>
</evidence>
<comment type="caution">
    <text evidence="16">The sequence shown here is derived from an EMBL/GenBank/DDBJ whole genome shotgun (WGS) entry which is preliminary data.</text>
</comment>
<dbReference type="PANTHER" id="PTHR12066:SF0">
    <property type="entry name" value="TELOMERASE REVERSE TRANSCRIPTASE"/>
    <property type="match status" value="1"/>
</dbReference>
<dbReference type="AlphaFoldDB" id="A0A8H8BTJ3"/>
<dbReference type="Gene3D" id="1.10.132.70">
    <property type="match status" value="1"/>
</dbReference>
<dbReference type="InterPro" id="IPR021891">
    <property type="entry name" value="Telomerase_RBD"/>
</dbReference>
<dbReference type="GO" id="GO:0003720">
    <property type="term" value="F:telomerase activity"/>
    <property type="evidence" value="ECO:0007669"/>
    <property type="project" value="InterPro"/>
</dbReference>
<dbReference type="InterPro" id="IPR043502">
    <property type="entry name" value="DNA/RNA_pol_sf"/>
</dbReference>
<dbReference type="EC" id="2.7.7.49" evidence="2 13"/>
<dbReference type="GO" id="GO:0070034">
    <property type="term" value="F:telomerase RNA binding"/>
    <property type="evidence" value="ECO:0007669"/>
    <property type="project" value="TreeGrafter"/>
</dbReference>
<dbReference type="CDD" id="cd01648">
    <property type="entry name" value="TERT"/>
    <property type="match status" value="1"/>
</dbReference>
<comment type="similarity">
    <text evidence="1 13">Belongs to the reverse transcriptase family. Telomerase subfamily.</text>
</comment>
<dbReference type="GO" id="GO:0000781">
    <property type="term" value="C:chromosome, telomeric region"/>
    <property type="evidence" value="ECO:0007669"/>
    <property type="project" value="UniProtKB-SubCell"/>
</dbReference>
<evidence type="ECO:0000256" key="5">
    <source>
        <dbReference type="ARBA" id="ARBA00022679"/>
    </source>
</evidence>
<feature type="compositionally biased region" description="Basic residues" evidence="14">
    <location>
        <begin position="1"/>
        <end position="10"/>
    </location>
</feature>
<evidence type="ECO:0000256" key="9">
    <source>
        <dbReference type="ARBA" id="ARBA00022895"/>
    </source>
</evidence>
<evidence type="ECO:0000256" key="4">
    <source>
        <dbReference type="ARBA" id="ARBA00022454"/>
    </source>
</evidence>
<evidence type="ECO:0000313" key="16">
    <source>
        <dbReference type="EMBL" id="KAG4423219.1"/>
    </source>
</evidence>
<dbReference type="SMART" id="SM00975">
    <property type="entry name" value="Telomerase_RBD"/>
    <property type="match status" value="1"/>
</dbReference>
<name>A0A8H8BTJ3_9HELO</name>
<dbReference type="Pfam" id="PF00078">
    <property type="entry name" value="RVT_1"/>
    <property type="match status" value="1"/>
</dbReference>
<dbReference type="PANTHER" id="PTHR12066">
    <property type="entry name" value="TELOMERASE REVERSE TRANSCRIPTASE"/>
    <property type="match status" value="1"/>
</dbReference>
<dbReference type="Proteomes" id="UP000664132">
    <property type="component" value="Unassembled WGS sequence"/>
</dbReference>
<dbReference type="InterPro" id="IPR003545">
    <property type="entry name" value="Telomerase_RT"/>
</dbReference>
<gene>
    <name evidence="16" type="ORF">IFR04_003585</name>
</gene>
<keyword evidence="5 13" id="KW-0808">Transferase</keyword>
<dbReference type="InterPro" id="IPR049139">
    <property type="entry name" value="TERT_C"/>
</dbReference>
<dbReference type="EMBL" id="JAFJYH010000037">
    <property type="protein sequence ID" value="KAG4423219.1"/>
    <property type="molecule type" value="Genomic_DNA"/>
</dbReference>
<sequence length="1101" mass="125721">MTGKRKRKRSGQIIGDQKRQKLSSHSAPVVKDALLTKYYPQVLSLREYLLSKLPNASKVRRKKILSIGRKPDDNKAEQELARFLDQTLVGVSRFREASQDERWKQWATFSQKPDDSVSFANLSGVGTYSLTEIVDFAIWLIFSKSSNGKVQHLLCQGFRKDISHRIINQGENARSSIPGVVSTYPNSHVTEMKARPWPQVLLLMGKEGERAMVDLILDCGIYLAVESGRGTFNQLSGIPLADLPLRSTVVAKPVIPNTSHTLRSPASINFVRNRMMYARAALNARREVSFGLRHIHVLNRYPIPKDSMLNKSIHPHTIQVMMYIFPRQFGLHNVFTKDVDPKQTVQPFKDYTLREDEIKSKFHAKDPKVPKRLRGRGTDLIRNLQIRHRRCPYKLLLEHYCPVLDTPSRLLDSEPSVTSSNKFKTQMSAISYATPPSNTSKLDVLPPKKPSMMSHATPTAKVSAFCRAVLSHLIPLEFWGSGEIARDNERILHQNVNRFIELRRFEAMSLHQVTQGLKITNIEWLAPGIEGKTSQSDITKRWELFHELIYYVFDSVLIPLIRSNFHVTESNVHRYRLFYFRHDVWRTLAEPALASLKITMFEEIKLEKAQKLLESRELGFSQIRLLPKETGVRPIMNLRRRSLKKIHTSVVLGRSINSVLAPVHNILSLEKTSDPMRLGSTLFSVGDLYHKLVSFKSRLPKSHAPLYFAKLDVRSAFDTIPQSAILQLIRTLPSESSYRISKYSTLKPGDNHMSDTTAKPIRKWTSLAHFPDDFDTFSESLSSGLATGKKNTIFTSNVVSRFHDRDEILNLLDEHIKRSMVKIGKKFYRQKEGIPQGSVLSSLLCNYFYADLEATHLDFLDPKESLLLRLIDDFLLITTNRRHAKRFLEVMHEGLPEYGVTVNPDKTLVNFEVAVKGRKVSRLLGNGGFPYCGSFVDTKTLDVMRDRERRKDMIMQDSLTVEHTRVPGKAFGKKVLNTFKIQAHAMFLDTAFNSLQTVKTNISTAFTETAIKMWMYARCLGRGRRPSSSLVCQTIENLVNLAFVLMKSKAKNKKNVGYKCGLTKVQVEWLAINAFKEVLGKRQSGYKDVLGWLDTRIARLR</sequence>
<feature type="region of interest" description="Disordered" evidence="14">
    <location>
        <begin position="1"/>
        <end position="25"/>
    </location>
</feature>
<dbReference type="InterPro" id="IPR000477">
    <property type="entry name" value="RT_dom"/>
</dbReference>
<comment type="subcellular location">
    <subcellularLocation>
        <location evidence="13">Nucleus</location>
    </subcellularLocation>
    <subcellularLocation>
        <location evidence="13">Chromosome</location>
        <location evidence="13">Telomere</location>
    </subcellularLocation>
</comment>
<keyword evidence="17" id="KW-1185">Reference proteome</keyword>
<keyword evidence="9 13" id="KW-0779">Telomere</keyword>
<reference evidence="16" key="1">
    <citation type="submission" date="2021-02" db="EMBL/GenBank/DDBJ databases">
        <title>Genome sequence Cadophora malorum strain M34.</title>
        <authorList>
            <person name="Stefanovic E."/>
            <person name="Vu D."/>
            <person name="Scully C."/>
            <person name="Dijksterhuis J."/>
            <person name="Roader J."/>
            <person name="Houbraken J."/>
        </authorList>
    </citation>
    <scope>NUCLEOTIDE SEQUENCE</scope>
    <source>
        <strain evidence="16">M34</strain>
    </source>
</reference>
<accession>A0A8H8BTJ3</accession>
<evidence type="ECO:0000256" key="11">
    <source>
        <dbReference type="ARBA" id="ARBA00023242"/>
    </source>
</evidence>
<evidence type="ECO:0000256" key="3">
    <source>
        <dbReference type="ARBA" id="ARBA00016182"/>
    </source>
</evidence>
<dbReference type="Pfam" id="PF12009">
    <property type="entry name" value="Telomerase_RBD"/>
    <property type="match status" value="1"/>
</dbReference>
<evidence type="ECO:0000256" key="7">
    <source>
        <dbReference type="ARBA" id="ARBA00022723"/>
    </source>
</evidence>
<evidence type="ECO:0000256" key="13">
    <source>
        <dbReference type="RuleBase" id="RU365061"/>
    </source>
</evidence>
<dbReference type="Pfam" id="PF21399">
    <property type="entry name" value="TERT_C"/>
    <property type="match status" value="1"/>
</dbReference>
<proteinExistence type="inferred from homology"/>
<dbReference type="OrthoDB" id="289721at2759"/>
<keyword evidence="6 13" id="KW-0548">Nucleotidyltransferase</keyword>
<evidence type="ECO:0000256" key="10">
    <source>
        <dbReference type="ARBA" id="ARBA00022918"/>
    </source>
</evidence>
<keyword evidence="11 13" id="KW-0539">Nucleus</keyword>
<dbReference type="PROSITE" id="PS50878">
    <property type="entry name" value="RT_POL"/>
    <property type="match status" value="1"/>
</dbReference>
<evidence type="ECO:0000256" key="1">
    <source>
        <dbReference type="ARBA" id="ARBA00008001"/>
    </source>
</evidence>
<evidence type="ECO:0000256" key="8">
    <source>
        <dbReference type="ARBA" id="ARBA00022842"/>
    </source>
</evidence>
<feature type="domain" description="Reverse transcriptase" evidence="15">
    <location>
        <begin position="607"/>
        <end position="936"/>
    </location>
</feature>
<dbReference type="GO" id="GO:0007004">
    <property type="term" value="P:telomere maintenance via telomerase"/>
    <property type="evidence" value="ECO:0007669"/>
    <property type="project" value="TreeGrafter"/>
</dbReference>
<evidence type="ECO:0000256" key="2">
    <source>
        <dbReference type="ARBA" id="ARBA00012493"/>
    </source>
</evidence>
<organism evidence="16 17">
    <name type="scientific">Cadophora malorum</name>
    <dbReference type="NCBI Taxonomy" id="108018"/>
    <lineage>
        <taxon>Eukaryota</taxon>
        <taxon>Fungi</taxon>
        <taxon>Dikarya</taxon>
        <taxon>Ascomycota</taxon>
        <taxon>Pezizomycotina</taxon>
        <taxon>Leotiomycetes</taxon>
        <taxon>Helotiales</taxon>
        <taxon>Ploettnerulaceae</taxon>
        <taxon>Cadophora</taxon>
    </lineage>
</organism>
<keyword evidence="8 13" id="KW-0460">Magnesium</keyword>
<dbReference type="GO" id="GO:0042162">
    <property type="term" value="F:telomeric DNA binding"/>
    <property type="evidence" value="ECO:0007669"/>
    <property type="project" value="TreeGrafter"/>
</dbReference>
<keyword evidence="4 13" id="KW-0158">Chromosome</keyword>
<evidence type="ECO:0000256" key="12">
    <source>
        <dbReference type="ARBA" id="ARBA00048173"/>
    </source>
</evidence>
<dbReference type="GO" id="GO:0000333">
    <property type="term" value="C:telomerase catalytic core complex"/>
    <property type="evidence" value="ECO:0007669"/>
    <property type="project" value="TreeGrafter"/>
</dbReference>